<sequence length="210" mass="23748">MVHRRNSTQSRHHLSIKKNSRLNTGVIQQTSSSSTISMVKQNSTENLDDETKLAKRHLTKEMWQLVSIAVKRMADELVSISNNQQAATRILNIEPPTPIIFNSHQTKLVESNSIHQQSSSTPIIQQQTMPVNSGAGDLPCMKENAIIFKEPTRKRTLPIQIFESPLQIKKKGISNNAARRPIKSKTQNKSSSKKNGKIRTPHLRNHHKLK</sequence>
<dbReference type="Proteomes" id="UP000681967">
    <property type="component" value="Unassembled WGS sequence"/>
</dbReference>
<protein>
    <submittedName>
        <fullName evidence="4">Uncharacterized protein</fullName>
    </submittedName>
</protein>
<comment type="caution">
    <text evidence="4">The sequence shown here is derived from an EMBL/GenBank/DDBJ whole genome shotgun (WGS) entry which is preliminary data.</text>
</comment>
<evidence type="ECO:0000313" key="6">
    <source>
        <dbReference type="EMBL" id="CAF3985202.1"/>
    </source>
</evidence>
<evidence type="ECO:0000313" key="8">
    <source>
        <dbReference type="Proteomes" id="UP000663824"/>
    </source>
</evidence>
<dbReference type="EMBL" id="CAJNOV010007343">
    <property type="protein sequence ID" value="CAF1279944.1"/>
    <property type="molecule type" value="Genomic_DNA"/>
</dbReference>
<dbReference type="EMBL" id="CAJNOW010003451">
    <property type="protein sequence ID" value="CAF1382491.1"/>
    <property type="molecule type" value="Genomic_DNA"/>
</dbReference>
<dbReference type="EMBL" id="CAJNRE010011355">
    <property type="protein sequence ID" value="CAF2100690.1"/>
    <property type="molecule type" value="Genomic_DNA"/>
</dbReference>
<dbReference type="EMBL" id="CAJOBH010005109">
    <property type="protein sequence ID" value="CAF4013579.1"/>
    <property type="molecule type" value="Genomic_DNA"/>
</dbReference>
<dbReference type="OrthoDB" id="10048428at2759"/>
<dbReference type="Proteomes" id="UP000663834">
    <property type="component" value="Unassembled WGS sequence"/>
</dbReference>
<evidence type="ECO:0000313" key="2">
    <source>
        <dbReference type="EMBL" id="CAF1279944.1"/>
    </source>
</evidence>
<gene>
    <name evidence="7" type="ORF">BYL167_LOCUS14367</name>
    <name evidence="2" type="ORF">CJN711_LOCUS15929</name>
    <name evidence="5" type="ORF">GIL414_LOCUS8965</name>
    <name evidence="3" type="ORF">KQP761_LOCUS8785</name>
    <name evidence="4" type="ORF">MBJ925_LOCUS22210</name>
    <name evidence="6" type="ORF">SMN809_LOCUS11084</name>
</gene>
<evidence type="ECO:0000313" key="5">
    <source>
        <dbReference type="EMBL" id="CAF3948602.1"/>
    </source>
</evidence>
<dbReference type="Proteomes" id="UP000676336">
    <property type="component" value="Unassembled WGS sequence"/>
</dbReference>
<feature type="region of interest" description="Disordered" evidence="1">
    <location>
        <begin position="1"/>
        <end position="20"/>
    </location>
</feature>
<organism evidence="4 8">
    <name type="scientific">Rotaria magnacalcarata</name>
    <dbReference type="NCBI Taxonomy" id="392030"/>
    <lineage>
        <taxon>Eukaryota</taxon>
        <taxon>Metazoa</taxon>
        <taxon>Spiralia</taxon>
        <taxon>Gnathifera</taxon>
        <taxon>Rotifera</taxon>
        <taxon>Eurotatoria</taxon>
        <taxon>Bdelloidea</taxon>
        <taxon>Philodinida</taxon>
        <taxon>Philodinidae</taxon>
        <taxon>Rotaria</taxon>
    </lineage>
</organism>
<accession>A0A816UBR3</accession>
<evidence type="ECO:0000313" key="4">
    <source>
        <dbReference type="EMBL" id="CAF2100690.1"/>
    </source>
</evidence>
<reference evidence="4" key="1">
    <citation type="submission" date="2021-02" db="EMBL/GenBank/DDBJ databases">
        <authorList>
            <person name="Nowell W R."/>
        </authorList>
    </citation>
    <scope>NUCLEOTIDE SEQUENCE</scope>
</reference>
<evidence type="ECO:0000256" key="1">
    <source>
        <dbReference type="SAM" id="MobiDB-lite"/>
    </source>
</evidence>
<dbReference type="Proteomes" id="UP000663824">
    <property type="component" value="Unassembled WGS sequence"/>
</dbReference>
<dbReference type="Proteomes" id="UP000681720">
    <property type="component" value="Unassembled WGS sequence"/>
</dbReference>
<proteinExistence type="predicted"/>
<feature type="compositionally biased region" description="Basic residues" evidence="1">
    <location>
        <begin position="191"/>
        <end position="210"/>
    </location>
</feature>
<name>A0A816UBR3_9BILA</name>
<dbReference type="EMBL" id="CAJOBI010003932">
    <property type="protein sequence ID" value="CAF3985202.1"/>
    <property type="molecule type" value="Genomic_DNA"/>
</dbReference>
<dbReference type="Proteomes" id="UP000663855">
    <property type="component" value="Unassembled WGS sequence"/>
</dbReference>
<evidence type="ECO:0000313" key="7">
    <source>
        <dbReference type="EMBL" id="CAF4013579.1"/>
    </source>
</evidence>
<feature type="region of interest" description="Disordered" evidence="1">
    <location>
        <begin position="171"/>
        <end position="210"/>
    </location>
</feature>
<dbReference type="EMBL" id="CAJOBJ010002982">
    <property type="protein sequence ID" value="CAF3948602.1"/>
    <property type="molecule type" value="Genomic_DNA"/>
</dbReference>
<evidence type="ECO:0000313" key="3">
    <source>
        <dbReference type="EMBL" id="CAF1382491.1"/>
    </source>
</evidence>
<dbReference type="AlphaFoldDB" id="A0A816UBR3"/>